<name>A0A7Z0QRN7_9GAMM</name>
<dbReference type="NCBIfam" id="TIGR00056">
    <property type="entry name" value="MlaE family lipid ABC transporter permease subunit"/>
    <property type="match status" value="1"/>
</dbReference>
<protein>
    <submittedName>
        <fullName evidence="2">ABC transporter permease</fullName>
    </submittedName>
</protein>
<keyword evidence="1" id="KW-1133">Transmembrane helix</keyword>
<feature type="transmembrane region" description="Helical" evidence="1">
    <location>
        <begin position="381"/>
        <end position="401"/>
    </location>
</feature>
<evidence type="ECO:0000313" key="2">
    <source>
        <dbReference type="EMBL" id="NYZ62283.1"/>
    </source>
</evidence>
<accession>A0A7Z0QRN7</accession>
<dbReference type="PANTHER" id="PTHR30188">
    <property type="entry name" value="ABC TRANSPORTER PERMEASE PROTEIN-RELATED"/>
    <property type="match status" value="1"/>
</dbReference>
<feature type="transmembrane region" description="Helical" evidence="1">
    <location>
        <begin position="201"/>
        <end position="222"/>
    </location>
</feature>
<sequence length="404" mass="43921">MPPGPPGSRDRRDAWTHAGFRYPRPVHRTHRTRHRMTVPAHAQPSADAEDGVLRLHGHWTLEHASDIDAVLRGIDGAVREVDASGVDRLDSLGVLQLVRYADKQGLDFGGFEFRRDHHALVEAIDDVNDDRPRPKRDFGVAAALARLGYTMHDNGREIVALVSFMGETLTKLARLALAPRRLRVVSTVHHMEQVGLDAVPLVALLSFMVGAVIAFLGASVLADFGATIFVVELVSIAFLREFGVLLTAILLAGRTASAFTAQIGAMVGREEVDAIRTLGLDPVDLLVIPRVLALMVMLPLLTFIAMVSGLVGGLTVGAFSLDIPPQAYMSRMHEQMELRHFLVGMSKAPLFAMIIALIGCLEGLQVKGTAQSLGERTTSSVVQSISLVIVVDAFAAIWFMHMGW</sequence>
<organism evidence="2 3">
    <name type="scientific">Luteimonas deserti</name>
    <dbReference type="NCBI Taxonomy" id="2752306"/>
    <lineage>
        <taxon>Bacteria</taxon>
        <taxon>Pseudomonadati</taxon>
        <taxon>Pseudomonadota</taxon>
        <taxon>Gammaproteobacteria</taxon>
        <taxon>Lysobacterales</taxon>
        <taxon>Lysobacteraceae</taxon>
        <taxon>Luteimonas</taxon>
    </lineage>
</organism>
<dbReference type="GO" id="GO:0043190">
    <property type="term" value="C:ATP-binding cassette (ABC) transporter complex"/>
    <property type="evidence" value="ECO:0007669"/>
    <property type="project" value="InterPro"/>
</dbReference>
<dbReference type="Proteomes" id="UP000589896">
    <property type="component" value="Unassembled WGS sequence"/>
</dbReference>
<feature type="transmembrane region" description="Helical" evidence="1">
    <location>
        <begin position="291"/>
        <end position="321"/>
    </location>
</feature>
<feature type="transmembrane region" description="Helical" evidence="1">
    <location>
        <begin position="228"/>
        <end position="252"/>
    </location>
</feature>
<feature type="transmembrane region" description="Helical" evidence="1">
    <location>
        <begin position="341"/>
        <end position="361"/>
    </location>
</feature>
<dbReference type="InterPro" id="IPR030802">
    <property type="entry name" value="Permease_MalE"/>
</dbReference>
<proteinExistence type="predicted"/>
<keyword evidence="3" id="KW-1185">Reference proteome</keyword>
<evidence type="ECO:0000313" key="3">
    <source>
        <dbReference type="Proteomes" id="UP000589896"/>
    </source>
</evidence>
<evidence type="ECO:0000256" key="1">
    <source>
        <dbReference type="SAM" id="Phobius"/>
    </source>
</evidence>
<dbReference type="PANTHER" id="PTHR30188:SF3">
    <property type="entry name" value="ABC TRANSPORTER PERMEASE"/>
    <property type="match status" value="1"/>
</dbReference>
<keyword evidence="1" id="KW-0472">Membrane</keyword>
<dbReference type="InterPro" id="IPR003453">
    <property type="entry name" value="ABC_MlaE_roteobac"/>
</dbReference>
<dbReference type="GO" id="GO:0005548">
    <property type="term" value="F:phospholipid transporter activity"/>
    <property type="evidence" value="ECO:0007669"/>
    <property type="project" value="TreeGrafter"/>
</dbReference>
<dbReference type="Pfam" id="PF02405">
    <property type="entry name" value="MlaE"/>
    <property type="match status" value="1"/>
</dbReference>
<gene>
    <name evidence="2" type="ORF">H0E82_05845</name>
</gene>
<dbReference type="EMBL" id="JACCJZ010000013">
    <property type="protein sequence ID" value="NYZ62283.1"/>
    <property type="molecule type" value="Genomic_DNA"/>
</dbReference>
<keyword evidence="1" id="KW-0812">Transmembrane</keyword>
<comment type="caution">
    <text evidence="2">The sequence shown here is derived from an EMBL/GenBank/DDBJ whole genome shotgun (WGS) entry which is preliminary data.</text>
</comment>
<reference evidence="2 3" key="1">
    <citation type="submission" date="2020-07" db="EMBL/GenBank/DDBJ databases">
        <title>isolation of Luteimonas sp. SJ-16.</title>
        <authorList>
            <person name="Huang X.-X."/>
            <person name="Xu L."/>
            <person name="Sun J.-Q."/>
        </authorList>
    </citation>
    <scope>NUCLEOTIDE SEQUENCE [LARGE SCALE GENOMIC DNA]</scope>
    <source>
        <strain evidence="2 3">SJ-16</strain>
    </source>
</reference>
<dbReference type="AlphaFoldDB" id="A0A7Z0QRN7"/>